<proteinExistence type="predicted"/>
<protein>
    <submittedName>
        <fullName evidence="1">Uncharacterized protein</fullName>
    </submittedName>
</protein>
<dbReference type="EMBL" id="LAZR01005646">
    <property type="protein sequence ID" value="KKM98243.1"/>
    <property type="molecule type" value="Genomic_DNA"/>
</dbReference>
<dbReference type="AlphaFoldDB" id="A0A0F9LXX8"/>
<sequence length="202" mass="23226">MNIIKRYSIPILLILIGALLMLAGCYNQFGEETQHYFIKKGDHHAMLANQAMLMKHTISANPPNPMAFNAVFGDGCDYHLDGGNKVHANKLTGFSLGFKHRKWSGRIGWIYNEQEYLMDIYGYSWINGQRYITYITSISTHEYIDYIVEADSEGFTYTANDITVRVDGDLSSVIHKTRYRLYPYFGGHAKAPQDMRIMINEY</sequence>
<evidence type="ECO:0000313" key="1">
    <source>
        <dbReference type="EMBL" id="KKM98243.1"/>
    </source>
</evidence>
<name>A0A0F9LXX8_9ZZZZ</name>
<reference evidence="1" key="1">
    <citation type="journal article" date="2015" name="Nature">
        <title>Complex archaea that bridge the gap between prokaryotes and eukaryotes.</title>
        <authorList>
            <person name="Spang A."/>
            <person name="Saw J.H."/>
            <person name="Jorgensen S.L."/>
            <person name="Zaremba-Niedzwiedzka K."/>
            <person name="Martijn J."/>
            <person name="Lind A.E."/>
            <person name="van Eijk R."/>
            <person name="Schleper C."/>
            <person name="Guy L."/>
            <person name="Ettema T.J."/>
        </authorList>
    </citation>
    <scope>NUCLEOTIDE SEQUENCE</scope>
</reference>
<dbReference type="PROSITE" id="PS51257">
    <property type="entry name" value="PROKAR_LIPOPROTEIN"/>
    <property type="match status" value="1"/>
</dbReference>
<gene>
    <name evidence="1" type="ORF">LCGC14_1159940</name>
</gene>
<organism evidence="1">
    <name type="scientific">marine sediment metagenome</name>
    <dbReference type="NCBI Taxonomy" id="412755"/>
    <lineage>
        <taxon>unclassified sequences</taxon>
        <taxon>metagenomes</taxon>
        <taxon>ecological metagenomes</taxon>
    </lineage>
</organism>
<comment type="caution">
    <text evidence="1">The sequence shown here is derived from an EMBL/GenBank/DDBJ whole genome shotgun (WGS) entry which is preliminary data.</text>
</comment>
<accession>A0A0F9LXX8</accession>